<dbReference type="PROSITE" id="PS50181">
    <property type="entry name" value="FBOX"/>
    <property type="match status" value="1"/>
</dbReference>
<organism evidence="3 4">
    <name type="scientific">Rhizoctonia solani 123E</name>
    <dbReference type="NCBI Taxonomy" id="1423351"/>
    <lineage>
        <taxon>Eukaryota</taxon>
        <taxon>Fungi</taxon>
        <taxon>Dikarya</taxon>
        <taxon>Basidiomycota</taxon>
        <taxon>Agaricomycotina</taxon>
        <taxon>Agaricomycetes</taxon>
        <taxon>Cantharellales</taxon>
        <taxon>Ceratobasidiaceae</taxon>
        <taxon>Rhizoctonia</taxon>
    </lineage>
</organism>
<comment type="caution">
    <text evidence="3">The sequence shown here is derived from an EMBL/GenBank/DDBJ whole genome shotgun (WGS) entry which is preliminary data.</text>
</comment>
<dbReference type="Pfam" id="PF00646">
    <property type="entry name" value="F-box"/>
    <property type="match status" value="1"/>
</dbReference>
<keyword evidence="4" id="KW-1185">Reference proteome</keyword>
<protein>
    <submittedName>
        <fullName evidence="3">F-box protein</fullName>
    </submittedName>
</protein>
<dbReference type="InterPro" id="IPR036047">
    <property type="entry name" value="F-box-like_dom_sf"/>
</dbReference>
<dbReference type="EMBL" id="AZST01000502">
    <property type="protein sequence ID" value="KEP48504.1"/>
    <property type="molecule type" value="Genomic_DNA"/>
</dbReference>
<dbReference type="CDD" id="cd09917">
    <property type="entry name" value="F-box_SF"/>
    <property type="match status" value="1"/>
</dbReference>
<feature type="compositionally biased region" description="Basic residues" evidence="1">
    <location>
        <begin position="47"/>
        <end position="59"/>
    </location>
</feature>
<name>A0A074RNQ6_9AGAM</name>
<evidence type="ECO:0000313" key="3">
    <source>
        <dbReference type="EMBL" id="KEP48504.1"/>
    </source>
</evidence>
<feature type="region of interest" description="Disordered" evidence="1">
    <location>
        <begin position="1"/>
        <end position="63"/>
    </location>
</feature>
<dbReference type="AlphaFoldDB" id="A0A074RNQ6"/>
<sequence length="702" mass="79822">MSRITTRSKRATRTAPVQQNEIVPSEEAASSSTGGGEVQVASAPPRKQARTTKNTRPKKNKENALSGLLMLPIELFTEIMHNLKPIDILNLSRTCKTFRGLLMRRSSEPIWKSAAGNLSYRLPPPPPWLDMPQYVSVVYTNNCSACGGKAVPKENKQDPEFQPVLLVRLCAACQPNVLSYVFSTCLVNIFEGSGINILEGPGINMHHGQYGLRTELQKIKKEYKANKIKFADNKKDFRAWKLAKTQAITRYSKRDHWGLIENVEQDRVRQNDDVKYQFRRDVEKRLTEMGWEHDIYYTGGKEWRLLVTQPRRLTDRIWKNRYPKLLPFLEKARSTRLAKLPLLQQKYLNSLWDDKHCDLETRVIVHPQHAEIASNPVHLRLAPSASEAMNWPLVKQVLEPCPSYEIIKNCVAGSWEIIRPLAQTWQHDVESQLAGRLKDDAPFTRTSGPSSNAIIISGQAVSEDLDVLLRADSVFRFTDNTARFFPNDFMEIWDPNGLWLLHYPSVTSSPIVEGAQSFTVAREQAKALLQCLGHPNASHLSMSAYGKRFVCGPCVHLGDTHTEVYDWKGLVSHYTSIQAGEPEPEGTVPDPVKVEIAIAMRVVHCLETLARLGHQLVHILSVDDARKYAQGTTMLFTERPWLSYSEKHACLHCTDCNGLDLPVVLAHVQYIHYVMEPEAHRDYENYEVYIRQSLGATYEYQT</sequence>
<feature type="compositionally biased region" description="Basic residues" evidence="1">
    <location>
        <begin position="1"/>
        <end position="12"/>
    </location>
</feature>
<dbReference type="Proteomes" id="UP000027456">
    <property type="component" value="Unassembled WGS sequence"/>
</dbReference>
<feature type="domain" description="F-box" evidence="2">
    <location>
        <begin position="65"/>
        <end position="114"/>
    </location>
</feature>
<gene>
    <name evidence="3" type="ORF">V565_122830</name>
</gene>
<dbReference type="OrthoDB" id="3237587at2759"/>
<evidence type="ECO:0000256" key="1">
    <source>
        <dbReference type="SAM" id="MobiDB-lite"/>
    </source>
</evidence>
<evidence type="ECO:0000259" key="2">
    <source>
        <dbReference type="PROSITE" id="PS50181"/>
    </source>
</evidence>
<evidence type="ECO:0000313" key="4">
    <source>
        <dbReference type="Proteomes" id="UP000027456"/>
    </source>
</evidence>
<dbReference type="SUPFAM" id="SSF81383">
    <property type="entry name" value="F-box domain"/>
    <property type="match status" value="1"/>
</dbReference>
<proteinExistence type="predicted"/>
<dbReference type="InterPro" id="IPR001810">
    <property type="entry name" value="F-box_dom"/>
</dbReference>
<reference evidence="3 4" key="1">
    <citation type="submission" date="2013-12" db="EMBL/GenBank/DDBJ databases">
        <authorList>
            <person name="Cubeta M."/>
            <person name="Pakala S."/>
            <person name="Fedorova N."/>
            <person name="Thomas E."/>
            <person name="Dean R."/>
            <person name="Jabaji S."/>
            <person name="Neate S."/>
            <person name="Toda T."/>
            <person name="Tavantzis S."/>
            <person name="Vilgalys R."/>
            <person name="Bharathan N."/>
            <person name="Pakala S."/>
            <person name="Losada L.S."/>
            <person name="Zafar N."/>
            <person name="Nierman W."/>
        </authorList>
    </citation>
    <scope>NUCLEOTIDE SEQUENCE [LARGE SCALE GENOMIC DNA]</scope>
    <source>
        <strain evidence="3 4">123E</strain>
    </source>
</reference>
<accession>A0A074RNQ6</accession>
<dbReference type="HOGENOM" id="CLU_010790_1_0_1"/>
<dbReference type="SMART" id="SM00256">
    <property type="entry name" value="FBOX"/>
    <property type="match status" value="1"/>
</dbReference>